<dbReference type="Gene3D" id="3.30.870.10">
    <property type="entry name" value="Endonuclease Chain A"/>
    <property type="match status" value="1"/>
</dbReference>
<evidence type="ECO:0000256" key="4">
    <source>
        <dbReference type="ARBA" id="ARBA00022679"/>
    </source>
</evidence>
<protein>
    <recommendedName>
        <fullName evidence="2">histidine kinase</fullName>
        <ecNumber evidence="2">2.7.13.3</ecNumber>
    </recommendedName>
</protein>
<evidence type="ECO:0000256" key="2">
    <source>
        <dbReference type="ARBA" id="ARBA00012438"/>
    </source>
</evidence>
<gene>
    <name evidence="8" type="ORF">NTE_01492</name>
</gene>
<dbReference type="InterPro" id="IPR004358">
    <property type="entry name" value="Sig_transdc_His_kin-like_C"/>
</dbReference>
<dbReference type="Proteomes" id="UP000028194">
    <property type="component" value="Chromosome"/>
</dbReference>
<keyword evidence="6" id="KW-0902">Two-component regulatory system</keyword>
<comment type="catalytic activity">
    <reaction evidence="1">
        <text>ATP + protein L-histidine = ADP + protein N-phospho-L-histidine.</text>
        <dbReference type="EC" id="2.7.13.3"/>
    </reaction>
</comment>
<dbReference type="Pfam" id="PF00512">
    <property type="entry name" value="HisKA"/>
    <property type="match status" value="1"/>
</dbReference>
<evidence type="ECO:0000256" key="6">
    <source>
        <dbReference type="ARBA" id="ARBA00023012"/>
    </source>
</evidence>
<dbReference type="InterPro" id="IPR005467">
    <property type="entry name" value="His_kinase_dom"/>
</dbReference>
<dbReference type="PROSITE" id="PS50109">
    <property type="entry name" value="HIS_KIN"/>
    <property type="match status" value="1"/>
</dbReference>
<keyword evidence="9" id="KW-1185">Reference proteome</keyword>
<dbReference type="KEGG" id="nev:NTE_01492"/>
<dbReference type="GO" id="GO:0000155">
    <property type="term" value="F:phosphorelay sensor kinase activity"/>
    <property type="evidence" value="ECO:0007669"/>
    <property type="project" value="InterPro"/>
</dbReference>
<reference evidence="8 9" key="1">
    <citation type="journal article" date="2014" name="PLoS ONE">
        <title>Genome Sequence of Candidatus Nitrososphaera evergladensis from Group I.1b Enriched from Everglades Soil Reveals Novel Genomic Features of the Ammonia-Oxidizing Archaea.</title>
        <authorList>
            <person name="Zhalnina K.V."/>
            <person name="Dias R."/>
            <person name="Leonard M.T."/>
            <person name="Dorr de Quadros P."/>
            <person name="Camargo F.A."/>
            <person name="Drew J.C."/>
            <person name="Farmerie W.G."/>
            <person name="Daroub S.H."/>
            <person name="Triplett E.W."/>
        </authorList>
    </citation>
    <scope>NUCLEOTIDE SEQUENCE [LARGE SCALE GENOMIC DNA]</scope>
    <source>
        <strain evidence="8 9">SR1</strain>
    </source>
</reference>
<keyword evidence="5 8" id="KW-0418">Kinase</keyword>
<name>A0A075MR29_9ARCH</name>
<evidence type="ECO:0000313" key="9">
    <source>
        <dbReference type="Proteomes" id="UP000028194"/>
    </source>
</evidence>
<sequence>MMSQQLSDESSTERHEAGTTRVLYGAEKAVGMGIKFMSNVKKRMDISFDSRGASIVVEVPAYWNGYLDIKSRGGQIRVVTEITKANLHYCKRLAKIAQVRHLNGMTGGIAVNETEYMATTTLEEAKPLTQVIYSNVEEVVRQGHCLFEILWENSIPAQDRFREIEEGVEPERTRVLYGADRILNQVVECFSSIKYTFDNCTDSAGPSIFLGNEPLKTEYSKLKDRGVKLRFITEITRDNVSYCKQLMRVADVRHLNKVRGNFGIVDKRLYAASGVEHQGKIPSRLVTSTIRAFVEQQQYFFETLWKKAMPAEQKIREIEEGVKPEYIVTINDPDKVQKIAFDLANSAKSEILVMFSTANAFHRQERAGGVQLLMDAARKRNVKVRILTPFDDRIGEVSRNVREELVMRRHDLEKTAAGDIDIKYTEPTLQTKISLLIVDSRFSLAVELEDDAKETTSEAIGLATLSNSKATVSSYVSMFESMWRQNELLEKLKAHSKMQQEFINIAAHELRSPIQPIMGLSELLYFKATNDQQRELADIIRRNAERLHRLAENILDVTRIESQSLRLDKEQFSLKELLEDTIRDYKKSPDYNNNNNNNSIQLIYPSEKIDDDIFVQADKERIKQVISNLLSNAFGFTRGEGTVLVTVEREKRDDGSGQFVIVSVRDSGSGIAPEILPIMFEKFTTKSEKGTGLGLFISKGIIEAHGGRIWGKNNDDDDRKKGATFTFTLPTTIIVTDQQQDPVPGCKQG</sequence>
<evidence type="ECO:0000256" key="5">
    <source>
        <dbReference type="ARBA" id="ARBA00022777"/>
    </source>
</evidence>
<dbReference type="RefSeq" id="WP_148700304.1">
    <property type="nucleotide sequence ID" value="NZ_CP007174.1"/>
</dbReference>
<evidence type="ECO:0000256" key="1">
    <source>
        <dbReference type="ARBA" id="ARBA00000085"/>
    </source>
</evidence>
<accession>A0A075MR29</accession>
<dbReference type="PANTHER" id="PTHR43711">
    <property type="entry name" value="TWO-COMPONENT HISTIDINE KINASE"/>
    <property type="match status" value="1"/>
</dbReference>
<dbReference type="eggNOG" id="arCOG02358">
    <property type="taxonomic scope" value="Archaea"/>
</dbReference>
<dbReference type="HOGENOM" id="CLU_015921_0_0_2"/>
<dbReference type="GeneID" id="41597281"/>
<dbReference type="InterPro" id="IPR050736">
    <property type="entry name" value="Sensor_HK_Regulatory"/>
</dbReference>
<feature type="domain" description="Histidine kinase" evidence="7">
    <location>
        <begin position="505"/>
        <end position="733"/>
    </location>
</feature>
<dbReference type="InterPro" id="IPR036890">
    <property type="entry name" value="HATPase_C_sf"/>
</dbReference>
<evidence type="ECO:0000313" key="8">
    <source>
        <dbReference type="EMBL" id="AIF83555.1"/>
    </source>
</evidence>
<dbReference type="SUPFAM" id="SSF55874">
    <property type="entry name" value="ATPase domain of HSP90 chaperone/DNA topoisomerase II/histidine kinase"/>
    <property type="match status" value="1"/>
</dbReference>
<keyword evidence="4" id="KW-0808">Transferase</keyword>
<dbReference type="AlphaFoldDB" id="A0A075MR29"/>
<dbReference type="CDD" id="cd00082">
    <property type="entry name" value="HisKA"/>
    <property type="match status" value="1"/>
</dbReference>
<dbReference type="SMART" id="SM00388">
    <property type="entry name" value="HisKA"/>
    <property type="match status" value="1"/>
</dbReference>
<dbReference type="Gene3D" id="3.30.565.10">
    <property type="entry name" value="Histidine kinase-like ATPase, C-terminal domain"/>
    <property type="match status" value="1"/>
</dbReference>
<dbReference type="STRING" id="1459636.NTE_01492"/>
<dbReference type="OrthoDB" id="342253at2157"/>
<proteinExistence type="predicted"/>
<dbReference type="Gene3D" id="1.10.287.130">
    <property type="match status" value="1"/>
</dbReference>
<dbReference type="EC" id="2.7.13.3" evidence="2"/>
<dbReference type="InterPro" id="IPR003594">
    <property type="entry name" value="HATPase_dom"/>
</dbReference>
<organism evidence="8 9">
    <name type="scientific">Candidatus Nitrososphaera evergladensis SR1</name>
    <dbReference type="NCBI Taxonomy" id="1459636"/>
    <lineage>
        <taxon>Archaea</taxon>
        <taxon>Nitrososphaerota</taxon>
        <taxon>Nitrososphaeria</taxon>
        <taxon>Nitrososphaerales</taxon>
        <taxon>Nitrososphaeraceae</taxon>
        <taxon>Nitrososphaera</taxon>
    </lineage>
</organism>
<dbReference type="InterPro" id="IPR036097">
    <property type="entry name" value="HisK_dim/P_sf"/>
</dbReference>
<dbReference type="Pfam" id="PF02518">
    <property type="entry name" value="HATPase_c"/>
    <property type="match status" value="1"/>
</dbReference>
<dbReference type="SMART" id="SM00387">
    <property type="entry name" value="HATPase_c"/>
    <property type="match status" value="1"/>
</dbReference>
<keyword evidence="3" id="KW-0597">Phosphoprotein</keyword>
<dbReference type="InterPro" id="IPR003661">
    <property type="entry name" value="HisK_dim/P_dom"/>
</dbReference>
<dbReference type="EMBL" id="CP007174">
    <property type="protein sequence ID" value="AIF83555.1"/>
    <property type="molecule type" value="Genomic_DNA"/>
</dbReference>
<dbReference type="PANTHER" id="PTHR43711:SF1">
    <property type="entry name" value="HISTIDINE KINASE 1"/>
    <property type="match status" value="1"/>
</dbReference>
<dbReference type="SUPFAM" id="SSF47384">
    <property type="entry name" value="Homodimeric domain of signal transducing histidine kinase"/>
    <property type="match status" value="1"/>
</dbReference>
<evidence type="ECO:0000256" key="3">
    <source>
        <dbReference type="ARBA" id="ARBA00022553"/>
    </source>
</evidence>
<dbReference type="PRINTS" id="PR00344">
    <property type="entry name" value="BCTRLSENSOR"/>
</dbReference>
<evidence type="ECO:0000259" key="7">
    <source>
        <dbReference type="PROSITE" id="PS50109"/>
    </source>
</evidence>